<gene>
    <name evidence="1" type="ORF">LCGC14_2274080</name>
</gene>
<dbReference type="Pfam" id="PF13385">
    <property type="entry name" value="Laminin_G_3"/>
    <property type="match status" value="1"/>
</dbReference>
<dbReference type="SUPFAM" id="SSF49899">
    <property type="entry name" value="Concanavalin A-like lectins/glucanases"/>
    <property type="match status" value="1"/>
</dbReference>
<proteinExistence type="predicted"/>
<feature type="non-terminal residue" evidence="1">
    <location>
        <position position="1"/>
    </location>
</feature>
<dbReference type="EMBL" id="LAZR01031502">
    <property type="protein sequence ID" value="KKL53572.1"/>
    <property type="molecule type" value="Genomic_DNA"/>
</dbReference>
<comment type="caution">
    <text evidence="1">The sequence shown here is derived from an EMBL/GenBank/DDBJ whole genome shotgun (WGS) entry which is preliminary data.</text>
</comment>
<sequence>EYNREKEETLSINDIRNLLINYMPPEPALDDVVYYVNTGYVKSHGDSKEIKDKETNELRMSSTLISKKDLQENPNMINAFPYLSWMDEEFIYNADVWRTIVFDKETLGWENEIGAYKINLRSKAIDTGSWHSMTYTWDGSDMKLYLDGEYQTSASMTNFAWQNLPAPDIQNTEPMRFGRWKWYAYAEQFVKTRVGAVLVYGKVLDDKEIRQNYNSLKWEFTD</sequence>
<dbReference type="AlphaFoldDB" id="A0A0F9FR66"/>
<protein>
    <recommendedName>
        <fullName evidence="2">LamG-like jellyroll fold domain-containing protein</fullName>
    </recommendedName>
</protein>
<name>A0A0F9FR66_9ZZZZ</name>
<evidence type="ECO:0000313" key="1">
    <source>
        <dbReference type="EMBL" id="KKL53572.1"/>
    </source>
</evidence>
<reference evidence="1" key="1">
    <citation type="journal article" date="2015" name="Nature">
        <title>Complex archaea that bridge the gap between prokaryotes and eukaryotes.</title>
        <authorList>
            <person name="Spang A."/>
            <person name="Saw J.H."/>
            <person name="Jorgensen S.L."/>
            <person name="Zaremba-Niedzwiedzka K."/>
            <person name="Martijn J."/>
            <person name="Lind A.E."/>
            <person name="van Eijk R."/>
            <person name="Schleper C."/>
            <person name="Guy L."/>
            <person name="Ettema T.J."/>
        </authorList>
    </citation>
    <scope>NUCLEOTIDE SEQUENCE</scope>
</reference>
<accession>A0A0F9FR66</accession>
<dbReference type="Gene3D" id="2.60.120.200">
    <property type="match status" value="1"/>
</dbReference>
<organism evidence="1">
    <name type="scientific">marine sediment metagenome</name>
    <dbReference type="NCBI Taxonomy" id="412755"/>
    <lineage>
        <taxon>unclassified sequences</taxon>
        <taxon>metagenomes</taxon>
        <taxon>ecological metagenomes</taxon>
    </lineage>
</organism>
<evidence type="ECO:0008006" key="2">
    <source>
        <dbReference type="Google" id="ProtNLM"/>
    </source>
</evidence>
<dbReference type="InterPro" id="IPR013320">
    <property type="entry name" value="ConA-like_dom_sf"/>
</dbReference>